<protein>
    <submittedName>
        <fullName evidence="2">Uncharacterized protein</fullName>
    </submittedName>
</protein>
<feature type="region of interest" description="Disordered" evidence="1">
    <location>
        <begin position="734"/>
        <end position="771"/>
    </location>
</feature>
<organism evidence="2 3">
    <name type="scientific">Bradyrhizobium diazoefficiens</name>
    <dbReference type="NCBI Taxonomy" id="1355477"/>
    <lineage>
        <taxon>Bacteria</taxon>
        <taxon>Pseudomonadati</taxon>
        <taxon>Pseudomonadota</taxon>
        <taxon>Alphaproteobacteria</taxon>
        <taxon>Hyphomicrobiales</taxon>
        <taxon>Nitrobacteraceae</taxon>
        <taxon>Bradyrhizobium</taxon>
    </lineage>
</organism>
<dbReference type="EMBL" id="AP014685">
    <property type="protein sequence ID" value="BAR61328.1"/>
    <property type="molecule type" value="Genomic_DNA"/>
</dbReference>
<feature type="compositionally biased region" description="Basic residues" evidence="1">
    <location>
        <begin position="756"/>
        <end position="771"/>
    </location>
</feature>
<gene>
    <name evidence="2" type="ORF">NK6_8179</name>
</gene>
<evidence type="ECO:0000256" key="1">
    <source>
        <dbReference type="SAM" id="MobiDB-lite"/>
    </source>
</evidence>
<dbReference type="Proteomes" id="UP000063308">
    <property type="component" value="Chromosome"/>
</dbReference>
<proteinExistence type="predicted"/>
<evidence type="ECO:0000313" key="2">
    <source>
        <dbReference type="EMBL" id="BAR61328.1"/>
    </source>
</evidence>
<feature type="compositionally biased region" description="Low complexity" evidence="1">
    <location>
        <begin position="741"/>
        <end position="755"/>
    </location>
</feature>
<accession>A0A0E4FXK2</accession>
<reference evidence="2 3" key="1">
    <citation type="submission" date="2014-11" db="EMBL/GenBank/DDBJ databases">
        <title>Symbiosis island explosion on the genome of extra-slow-growing strains of soybean bradyrhizobia with massive insertion sequences.</title>
        <authorList>
            <person name="Iida T."/>
            <person name="Minamisawa K."/>
        </authorList>
    </citation>
    <scope>NUCLEOTIDE SEQUENCE [LARGE SCALE GENOMIC DNA]</scope>
    <source>
        <strain evidence="2 3">NK6</strain>
    </source>
</reference>
<sequence length="771" mass="82424">MLTSIASSFQRGDYDMCNCSEHESSGSLAKMTGASVEPAMKPQVPLSRQISISDDDSGDQPAGTDLQPFPPFRLCRLDFREGCYQINFRPTAGFVSFEGTLRVDRSAPDGGADHLIVSGDLYSKRPVIGPIPHPLPPVGNKDGDAATADAGLTSLAGSLSAVDEPAIPFPIRRPRIPIFPRARYHSYLRVTSVSAPVAVPLPKKCELTIVAEQFNYTQPPVGQFKGTFPATPSRTVTMKLAKVPAPFPFSLTGGPFYEGRLFEGGVDKGSVTLAWVSKFFRRATLEIDTLVGAVRPAPVPDGAGGTEFFDTIFARTGWQLTVVQDQLNVPVPSGVVPTNCWSSADLHALMTTVRNPATNLDAEWRVHMIVVPAKLGCSRGIMYDQIGVPREGCASFSDDGYPTSDSSNFGLAANRKQRDVPRAFLRSATHELTHTLNQIHQEQETAADNSIMTTTPSVADVLGGPATGEPGVFPDQIKLAHNTNVRHHLNHMPDPVIRPGGWPFASWFPTGAPQAADRHDFEPSELTLAVTATTDRVALGQPLDLTWTMTNTSGVSLRAPNDVGIEALFASITVTDAEGRERPVRPFVILCEHAKLSELEPGKSVTASAKVFWSTAGFAFERPGRYRVDVAVSWSAQGVMVGVQSGIDVFVDYPSSASDNHSANLVLHPEVGKWVALGGDAYHLGEACRRLQALSQTAAPAGALAVAGDGAPAPRVLDGFADLLPDRAKLARLRPELTADTGGRAARGPARAAAPGRKRAAKAKKRTGRKG</sequence>
<dbReference type="AlphaFoldDB" id="A0A0E4FXK2"/>
<name>A0A0E4FXK2_9BRAD</name>
<evidence type="ECO:0000313" key="3">
    <source>
        <dbReference type="Proteomes" id="UP000063308"/>
    </source>
</evidence>